<evidence type="ECO:0000313" key="3">
    <source>
        <dbReference type="EMBL" id="AJP71350.1"/>
    </source>
</evidence>
<sequence>MRTASRLQLSRRTLIGGGLALGGIALAPALPAAAADEPDGSTRQQLGTPVYVDTTKDLASHTNTFLESWYINAAFESGGKILGFEWHQGITPMGSSTEFLVMNATVDVWRPYAAAEAMSAKVGASTTEMHVYSSIGALSGDRSEMRFKAVNGNNSVDVVMRPQAAELYNGTTGLLPFLGTDSYEFAFPNMLTKGTITIDGVVHAVNSDAVWFDRQWGIAAGLTPADLQRNAAVVNQAHWTWLGLSFGEGNRSAISFWDVMGQDNRWTFLTYLADNGLQTNVDARIEYQKVWTSNATGQKYPGLVYITAPKLDLELVLTAMMSRPEFVYPVGQGHNGGQSLCRVSGHLGKTRIESHALLEMIGGIVA</sequence>
<dbReference type="InterPro" id="IPR006311">
    <property type="entry name" value="TAT_signal"/>
</dbReference>
<accession>A0A7U4J6W4</accession>
<dbReference type="Gene3D" id="2.40.370.10">
    <property type="entry name" value="AttH-like domain"/>
    <property type="match status" value="2"/>
</dbReference>
<dbReference type="PROSITE" id="PS51318">
    <property type="entry name" value="TAT"/>
    <property type="match status" value="1"/>
</dbReference>
<dbReference type="Pfam" id="PF07143">
    <property type="entry name" value="CrtC"/>
    <property type="match status" value="1"/>
</dbReference>
<dbReference type="Proteomes" id="UP000032300">
    <property type="component" value="Chromosome"/>
</dbReference>
<feature type="signal peptide" evidence="1">
    <location>
        <begin position="1"/>
        <end position="34"/>
    </location>
</feature>
<dbReference type="InterPro" id="IPR010791">
    <property type="entry name" value="AttH_dom"/>
</dbReference>
<keyword evidence="1" id="KW-0732">Signal</keyword>
<evidence type="ECO:0000256" key="1">
    <source>
        <dbReference type="SAM" id="SignalP"/>
    </source>
</evidence>
<dbReference type="AlphaFoldDB" id="A0A7U4J6W4"/>
<reference evidence="3 4" key="1">
    <citation type="journal article" date="2015" name="Int. J. Syst. Evol. Microbiol.">
        <title>Sphingomonas hengshuiensis sp. nov., isolated from lake wetland.</title>
        <authorList>
            <person name="Wei S."/>
            <person name="Wang T."/>
            <person name="Liu H."/>
            <person name="Zhang C."/>
            <person name="Guo J."/>
            <person name="Wang Q."/>
            <person name="Liang K."/>
            <person name="Zhang Z."/>
        </authorList>
    </citation>
    <scope>NUCLEOTIDE SEQUENCE [LARGE SCALE GENOMIC DNA]</scope>
    <source>
        <strain evidence="3 4">WHSC-8</strain>
    </source>
</reference>
<dbReference type="OrthoDB" id="9770826at2"/>
<evidence type="ECO:0000313" key="4">
    <source>
        <dbReference type="Proteomes" id="UP000032300"/>
    </source>
</evidence>
<dbReference type="PANTHER" id="PTHR38591:SF1">
    <property type="entry name" value="BLL1000 PROTEIN"/>
    <property type="match status" value="1"/>
</dbReference>
<proteinExistence type="predicted"/>
<evidence type="ECO:0000259" key="2">
    <source>
        <dbReference type="Pfam" id="PF07143"/>
    </source>
</evidence>
<gene>
    <name evidence="3" type="ORF">TS85_05495</name>
</gene>
<feature type="domain" description="AttH" evidence="2">
    <location>
        <begin position="67"/>
        <end position="217"/>
    </location>
</feature>
<dbReference type="KEGG" id="sphi:TS85_05495"/>
<dbReference type="InterPro" id="IPR023374">
    <property type="entry name" value="AttH-like_dom_sf"/>
</dbReference>
<name>A0A7U4J6W4_9SPHN</name>
<dbReference type="SUPFAM" id="SSF159245">
    <property type="entry name" value="AttH-like"/>
    <property type="match status" value="1"/>
</dbReference>
<dbReference type="PANTHER" id="PTHR38591">
    <property type="entry name" value="HYDROLASE"/>
    <property type="match status" value="1"/>
</dbReference>
<reference evidence="3 4" key="2">
    <citation type="submission" date="2015-02" db="EMBL/GenBank/DDBJ databases">
        <title>The complete genome of Sphingomonas hengshuiensis sp. WHSC-8 isolated from soil of Hengshui Lake.</title>
        <authorList>
            <person name="Wei S."/>
            <person name="Guo J."/>
            <person name="Su C."/>
            <person name="Wu R."/>
            <person name="Zhang Z."/>
            <person name="Liang K."/>
            <person name="Li H."/>
            <person name="Wang T."/>
            <person name="Liu H."/>
            <person name="Zhang C."/>
            <person name="Li Z."/>
            <person name="Wang Q."/>
            <person name="Meng J."/>
        </authorList>
    </citation>
    <scope>NUCLEOTIDE SEQUENCE [LARGE SCALE GENOMIC DNA]</scope>
    <source>
        <strain evidence="3 4">WHSC-8</strain>
    </source>
</reference>
<protein>
    <recommendedName>
        <fullName evidence="2">AttH domain-containing protein</fullName>
    </recommendedName>
</protein>
<dbReference type="EMBL" id="CP010836">
    <property type="protein sequence ID" value="AJP71350.1"/>
    <property type="molecule type" value="Genomic_DNA"/>
</dbReference>
<keyword evidence="4" id="KW-1185">Reference proteome</keyword>
<organism evidence="3 4">
    <name type="scientific">Sphingomonas hengshuiensis</name>
    <dbReference type="NCBI Taxonomy" id="1609977"/>
    <lineage>
        <taxon>Bacteria</taxon>
        <taxon>Pseudomonadati</taxon>
        <taxon>Pseudomonadota</taxon>
        <taxon>Alphaproteobacteria</taxon>
        <taxon>Sphingomonadales</taxon>
        <taxon>Sphingomonadaceae</taxon>
        <taxon>Sphingomonas</taxon>
    </lineage>
</organism>
<feature type="chain" id="PRO_5031555332" description="AttH domain-containing protein" evidence="1">
    <location>
        <begin position="35"/>
        <end position="366"/>
    </location>
</feature>